<evidence type="ECO:0000313" key="1">
    <source>
        <dbReference type="EnsemblMetazoa" id="AARA007232-PA"/>
    </source>
</evidence>
<protein>
    <submittedName>
        <fullName evidence="1">Uncharacterized protein</fullName>
    </submittedName>
</protein>
<dbReference type="AlphaFoldDB" id="A0A182I0Z3"/>
<name>A0A182I0Z3_ANOAR</name>
<organism evidence="1 2">
    <name type="scientific">Anopheles arabiensis</name>
    <name type="common">Mosquito</name>
    <dbReference type="NCBI Taxonomy" id="7173"/>
    <lineage>
        <taxon>Eukaryota</taxon>
        <taxon>Metazoa</taxon>
        <taxon>Ecdysozoa</taxon>
        <taxon>Arthropoda</taxon>
        <taxon>Hexapoda</taxon>
        <taxon>Insecta</taxon>
        <taxon>Pterygota</taxon>
        <taxon>Neoptera</taxon>
        <taxon>Endopterygota</taxon>
        <taxon>Diptera</taxon>
        <taxon>Nematocera</taxon>
        <taxon>Culicoidea</taxon>
        <taxon>Culicidae</taxon>
        <taxon>Anophelinae</taxon>
        <taxon>Anopheles</taxon>
    </lineage>
</organism>
<proteinExistence type="predicted"/>
<dbReference type="VEuPathDB" id="VectorBase:AARA007232"/>
<dbReference type="Proteomes" id="UP000075840">
    <property type="component" value="Unassembled WGS sequence"/>
</dbReference>
<dbReference type="EMBL" id="APCN01008941">
    <property type="status" value="NOT_ANNOTATED_CDS"/>
    <property type="molecule type" value="Genomic_DNA"/>
</dbReference>
<dbReference type="VEuPathDB" id="VectorBase:AARA21_014045"/>
<accession>A0A182I0Z3</accession>
<keyword evidence="2" id="KW-1185">Reference proteome</keyword>
<dbReference type="EnsemblMetazoa" id="AARA007232-RA">
    <property type="protein sequence ID" value="AARA007232-PA"/>
    <property type="gene ID" value="AARA007232"/>
</dbReference>
<evidence type="ECO:0000313" key="2">
    <source>
        <dbReference type="Proteomes" id="UP000075840"/>
    </source>
</evidence>
<reference evidence="1" key="1">
    <citation type="submission" date="2022-08" db="UniProtKB">
        <authorList>
            <consortium name="EnsemblMetazoa"/>
        </authorList>
    </citation>
    <scope>IDENTIFICATION</scope>
    <source>
        <strain evidence="1">Dongola</strain>
    </source>
</reference>
<sequence length="99" mass="11330">MILAEEDKPQTPEGYDKFMTTELPDPTCMMYGPCGAANPAERCIKDSKSTKGFPKPFCDRTRTENGFPQYRRRNNGRTVNIQRVELSNRCNTLYCTIRG</sequence>